<dbReference type="Pfam" id="PF14528">
    <property type="entry name" value="LAGLIDADG_3"/>
    <property type="match status" value="2"/>
</dbReference>
<evidence type="ECO:0000313" key="5">
    <source>
        <dbReference type="Proteomes" id="UP000230731"/>
    </source>
</evidence>
<dbReference type="Proteomes" id="UP000230731">
    <property type="component" value="Unassembled WGS sequence"/>
</dbReference>
<dbReference type="SUPFAM" id="SSF52540">
    <property type="entry name" value="P-loop containing nucleoside triphosphate hydrolases"/>
    <property type="match status" value="1"/>
</dbReference>
<comment type="caution">
    <text evidence="4">The sequence shown here is derived from an EMBL/GenBank/DDBJ whole genome shotgun (WGS) entry which is preliminary data.</text>
</comment>
<dbReference type="GO" id="GO:0016539">
    <property type="term" value="P:intein-mediated protein splicing"/>
    <property type="evidence" value="ECO:0007669"/>
    <property type="project" value="InterPro"/>
</dbReference>
<dbReference type="SMART" id="SM00306">
    <property type="entry name" value="HintN"/>
    <property type="match status" value="1"/>
</dbReference>
<dbReference type="InterPro" id="IPR006141">
    <property type="entry name" value="Intein_N"/>
</dbReference>
<dbReference type="Gene3D" id="3.10.28.10">
    <property type="entry name" value="Homing endonucleases"/>
    <property type="match status" value="1"/>
</dbReference>
<gene>
    <name evidence="4" type="ORF">COT71_00855</name>
</gene>
<dbReference type="SMART" id="SM00305">
    <property type="entry name" value="HintC"/>
    <property type="match status" value="1"/>
</dbReference>
<dbReference type="InterPro" id="IPR027417">
    <property type="entry name" value="P-loop_NTPase"/>
</dbReference>
<name>A0A2M6X053_9BACT</name>
<organism evidence="4 5">
    <name type="scientific">Candidatus Andersenbacteria bacterium CG10_big_fil_rev_8_21_14_0_10_54_11</name>
    <dbReference type="NCBI Taxonomy" id="1974485"/>
    <lineage>
        <taxon>Bacteria</taxon>
        <taxon>Candidatus Anderseniibacteriota</taxon>
    </lineage>
</organism>
<dbReference type="PROSITE" id="PS50819">
    <property type="entry name" value="INTEIN_ENDONUCLEASE"/>
    <property type="match status" value="1"/>
</dbReference>
<dbReference type="PANTHER" id="PTHR30121:SF6">
    <property type="entry name" value="SLR6007 PROTEIN"/>
    <property type="match status" value="1"/>
</dbReference>
<keyword evidence="1" id="KW-0068">Autocatalytic cleavage</keyword>
<evidence type="ECO:0000256" key="2">
    <source>
        <dbReference type="ARBA" id="ARBA00023000"/>
    </source>
</evidence>
<dbReference type="InterPro" id="IPR030934">
    <property type="entry name" value="Intein_C"/>
</dbReference>
<dbReference type="PROSITE" id="PS50817">
    <property type="entry name" value="INTEIN_N_TER"/>
    <property type="match status" value="1"/>
</dbReference>
<proteinExistence type="predicted"/>
<dbReference type="NCBIfam" id="TIGR01445">
    <property type="entry name" value="intein_Nterm"/>
    <property type="match status" value="1"/>
</dbReference>
<dbReference type="InterPro" id="IPR004042">
    <property type="entry name" value="Intein_endonuc_central"/>
</dbReference>
<dbReference type="Gene3D" id="2.170.16.10">
    <property type="entry name" value="Hedgehog/Intein (Hint) domain"/>
    <property type="match status" value="2"/>
</dbReference>
<dbReference type="Gene3D" id="1.10.8.730">
    <property type="match status" value="1"/>
</dbReference>
<dbReference type="CDD" id="cd00081">
    <property type="entry name" value="Hint"/>
    <property type="match status" value="1"/>
</dbReference>
<dbReference type="InterPro" id="IPR003586">
    <property type="entry name" value="Hint_dom_C"/>
</dbReference>
<dbReference type="Pfam" id="PF19044">
    <property type="entry name" value="P-loop_TraG"/>
    <property type="match status" value="1"/>
</dbReference>
<protein>
    <recommendedName>
        <fullName evidence="3">DOD-type homing endonuclease domain-containing protein</fullName>
    </recommendedName>
</protein>
<dbReference type="Pfam" id="PF14890">
    <property type="entry name" value="Intein_splicing"/>
    <property type="match status" value="1"/>
</dbReference>
<dbReference type="InterPro" id="IPR006142">
    <property type="entry name" value="INTEIN"/>
</dbReference>
<dbReference type="NCBIfam" id="TIGR01443">
    <property type="entry name" value="intein_Cterm"/>
    <property type="match status" value="1"/>
</dbReference>
<reference evidence="5" key="1">
    <citation type="submission" date="2017-09" db="EMBL/GenBank/DDBJ databases">
        <title>Depth-based differentiation of microbial function through sediment-hosted aquifers and enrichment of novel symbionts in the deep terrestrial subsurface.</title>
        <authorList>
            <person name="Probst A.J."/>
            <person name="Ladd B."/>
            <person name="Jarett J.K."/>
            <person name="Geller-Mcgrath D.E."/>
            <person name="Sieber C.M.K."/>
            <person name="Emerson J.B."/>
            <person name="Anantharaman K."/>
            <person name="Thomas B.C."/>
            <person name="Malmstrom R."/>
            <person name="Stieglmeier M."/>
            <person name="Klingl A."/>
            <person name="Woyke T."/>
            <person name="Ryan C.M."/>
            <person name="Banfield J.F."/>
        </authorList>
    </citation>
    <scope>NUCLEOTIDE SEQUENCE [LARGE SCALE GENOMIC DNA]</scope>
</reference>
<dbReference type="PROSITE" id="PS50818">
    <property type="entry name" value="INTEIN_C_TER"/>
    <property type="match status" value="1"/>
</dbReference>
<evidence type="ECO:0000313" key="4">
    <source>
        <dbReference type="EMBL" id="PIT98426.1"/>
    </source>
</evidence>
<dbReference type="InterPro" id="IPR027434">
    <property type="entry name" value="Homing_endonucl"/>
</dbReference>
<dbReference type="Gene3D" id="3.40.50.300">
    <property type="entry name" value="P-loop containing nucleotide triphosphate hydrolases"/>
    <property type="match status" value="1"/>
</dbReference>
<dbReference type="GO" id="GO:0004519">
    <property type="term" value="F:endonuclease activity"/>
    <property type="evidence" value="ECO:0007669"/>
    <property type="project" value="InterPro"/>
</dbReference>
<evidence type="ECO:0000256" key="1">
    <source>
        <dbReference type="ARBA" id="ARBA00022813"/>
    </source>
</evidence>
<evidence type="ECO:0000259" key="3">
    <source>
        <dbReference type="PROSITE" id="PS50819"/>
    </source>
</evidence>
<dbReference type="SUPFAM" id="SSF55608">
    <property type="entry name" value="Homing endonucleases"/>
    <property type="match status" value="2"/>
</dbReference>
<dbReference type="InterPro" id="IPR004860">
    <property type="entry name" value="LAGLIDADG_dom"/>
</dbReference>
<accession>A0A2M6X053</accession>
<dbReference type="InterPro" id="IPR003587">
    <property type="entry name" value="Hint_dom_N"/>
</dbReference>
<keyword evidence="2" id="KW-0651">Protein splicing</keyword>
<dbReference type="SUPFAM" id="SSF51294">
    <property type="entry name" value="Hedgehog/intein (Hint) domain"/>
    <property type="match status" value="1"/>
</dbReference>
<dbReference type="PRINTS" id="PR00379">
    <property type="entry name" value="INTEIN"/>
</dbReference>
<sequence>MSPQPMLFFSHWEYGRSSALCMSYSGVWYTYSTMLKILEKLIPQKKGAGDKEKPDKKAPLSPEDTETLRQYQEGVVHIQDILVPAGVGVNAKYLEIDGKFAATLFVLSYPRYLETNWLSPIINFDVEFDAAMYTYPQDSAAILRQLKRRITQVSASMIMRAEGGKVRDPQLETAYRDIEELRDRLIQGTERFFKSSLYLTVYGDTKDELDEIVAQLEVLLEGRLVYAKPALFQTKEGFLTTLPLGQDKLVRLTNMSSSSLSTFFPFVSSDLTSNNGILYGINLHNNSLILFDRFSLANANLTMFAKSGAGKSIKGSEPVLVRQDGRVRLCPIQEVVDELIAAHGITYTDDELEGVAFPDIEAFSFNKDLQGEWSRVTVAARKDAPQTFYTFTTKSGREITTTGDHNMLVLRDGSVQVVKSTEVKAGEYVPLPRAVVMNKETSPRTINLLTRLTQCPQGIYVLGAQNLIDAHYENLKTAVIDTKLDRYLYKYRQGTAIPLQYFLKLLDRLGISPDNLPTGLRVCSKNGNAERSITIELSLTPGFFRLLGYIVAEGTIGKDFIILSNTDPELLRDAGDTLQELGVPFYYTDRSLHIASRVFVNLLWAIGCKGKSAHKHVPSLVFESSSGFQAAFLQGYFEGDGGVERSSLSAVSKSKALIGEISYLLYSFGIVGRIAQTRKEAVGQHWKEKKVYWKCTISGQENLQQFAVSIGFTSQRKQEALECIVGTEANTNVDLIPEVSQIFEELSRLFGFQLHGIHEISAWKRAVRSPSPRSLQRVVAQIEDRVHRFKDLAGSLHVLGELPVLDDVIAQGRGDRNLNRTLWQELVQSWRVVKTRGVEPRCQNAFKMISVVNGVAYEPATVKQAVYQGLREVGLQTKYQSGSLQNALIAQPRSDTTYRTIHSAARAVWDRYWQVRDHMLPRVEELIVRLKQLATSGLFWDEIVSVEEVANTSDPYVYDLTVDNEVFLAGYGGMFIHNSYAAKLEIMRHLMFGTDVIVIDPEQEYRYLADAVGGSYLRIAAASDHRINPFDLPALKEDDEPEGVLRETVSRLTGLISLMAGGLSPEEQSVTDRGLWEAYALRDVTPTARWDNPQVPTLEDFYTIVSDMEGGKGVALRIERYVSGTFAGVFNRPTNIDLAKQLIVFNVRDMEEELRPIAMYVVLGFIWNMVRSELKRRLLVVDEAWLMMQHEESARFMFSMAKRARKYYLGVTTITQDIQDFLQSPYGKPIVTNSSLQLLLRQSPASIDLLAETFYLTDHEKFRLLESDVGEGIFFAGLKHVAIKIVASYAEDQIITSDPQQVLAIEAAKRELESAGSS</sequence>
<dbReference type="EMBL" id="PEZP01000008">
    <property type="protein sequence ID" value="PIT98426.1"/>
    <property type="molecule type" value="Genomic_DNA"/>
</dbReference>
<dbReference type="InterPro" id="IPR036844">
    <property type="entry name" value="Hint_dom_sf"/>
</dbReference>
<feature type="domain" description="DOD-type homing endonuclease" evidence="3">
    <location>
        <begin position="546"/>
        <end position="670"/>
    </location>
</feature>
<dbReference type="InterPro" id="IPR051162">
    <property type="entry name" value="T4SS_component"/>
</dbReference>
<dbReference type="InterPro" id="IPR043964">
    <property type="entry name" value="P-loop_TraG"/>
</dbReference>
<dbReference type="PANTHER" id="PTHR30121">
    <property type="entry name" value="UNCHARACTERIZED PROTEIN YJGR-RELATED"/>
    <property type="match status" value="1"/>
</dbReference>